<dbReference type="InterPro" id="IPR014319">
    <property type="entry name" value="Phageshock_PspA"/>
</dbReference>
<sequence>MGIFSRLGDIINSNINSMLDRAEDPEKIVRLIVQEMEDTLVEVRAAAARSIAEKKEILRKVDQLEAAQAEWQRKAELAVEKGREDLAKGALVAKAQAATAADLLRRELETIEAALAKTNEDLGRLEAKLTEAKNKQKAFAIRHDAARDQIRIRTQLHDGRIDEALARYEQIERKIDTLEGQVESFDLGRRKSLNEEFADLEAESGVEKELQAIKARLGRTGG</sequence>
<evidence type="ECO:0000313" key="4">
    <source>
        <dbReference type="Proteomes" id="UP000029995"/>
    </source>
</evidence>
<protein>
    <submittedName>
        <fullName evidence="3">Phage shock protein</fullName>
    </submittedName>
</protein>
<proteinExistence type="inferred from homology"/>
<dbReference type="Pfam" id="PF04012">
    <property type="entry name" value="PspA_IM30"/>
    <property type="match status" value="1"/>
</dbReference>
<evidence type="ECO:0000256" key="1">
    <source>
        <dbReference type="ARBA" id="ARBA00043985"/>
    </source>
</evidence>
<reference evidence="3 4" key="1">
    <citation type="submission" date="2014-01" db="EMBL/GenBank/DDBJ databases">
        <title>Genome sequence determination for a cystic fibrosis isolate, Inquilinus limosus.</title>
        <authorList>
            <person name="Pino M."/>
            <person name="Di Conza J."/>
            <person name="Gutkind G."/>
        </authorList>
    </citation>
    <scope>NUCLEOTIDE SEQUENCE [LARGE SCALE GENOMIC DNA]</scope>
    <source>
        <strain evidence="3 4">MP06</strain>
    </source>
</reference>
<dbReference type="RefSeq" id="WP_034846347.1">
    <property type="nucleotide sequence ID" value="NZ_JANX01000563.1"/>
</dbReference>
<dbReference type="InterPro" id="IPR007157">
    <property type="entry name" value="PspA_VIPP1"/>
</dbReference>
<dbReference type="OrthoDB" id="9779630at2"/>
<organism evidence="3 4">
    <name type="scientific">Inquilinus limosus MP06</name>
    <dbReference type="NCBI Taxonomy" id="1398085"/>
    <lineage>
        <taxon>Bacteria</taxon>
        <taxon>Pseudomonadati</taxon>
        <taxon>Pseudomonadota</taxon>
        <taxon>Alphaproteobacteria</taxon>
        <taxon>Rhodospirillales</taxon>
        <taxon>Rhodospirillaceae</taxon>
        <taxon>Inquilinus</taxon>
    </lineage>
</organism>
<dbReference type="Proteomes" id="UP000029995">
    <property type="component" value="Unassembled WGS sequence"/>
</dbReference>
<comment type="similarity">
    <text evidence="1">Belongs to the PspA/Vipp/IM30 family.</text>
</comment>
<evidence type="ECO:0000256" key="2">
    <source>
        <dbReference type="SAM" id="Coils"/>
    </source>
</evidence>
<keyword evidence="2" id="KW-0175">Coiled coil</keyword>
<dbReference type="PANTHER" id="PTHR31088">
    <property type="entry name" value="MEMBRANE-ASSOCIATED PROTEIN VIPP1, CHLOROPLASTIC"/>
    <property type="match status" value="1"/>
</dbReference>
<dbReference type="GO" id="GO:0005829">
    <property type="term" value="C:cytosol"/>
    <property type="evidence" value="ECO:0007669"/>
    <property type="project" value="TreeGrafter"/>
</dbReference>
<dbReference type="AlphaFoldDB" id="A0A0A0D2F1"/>
<dbReference type="EMBL" id="JANX01000563">
    <property type="protein sequence ID" value="KGM31227.1"/>
    <property type="molecule type" value="Genomic_DNA"/>
</dbReference>
<accession>A0A0A0D2F1</accession>
<evidence type="ECO:0000313" key="3">
    <source>
        <dbReference type="EMBL" id="KGM31227.1"/>
    </source>
</evidence>
<dbReference type="NCBIfam" id="TIGR02977">
    <property type="entry name" value="phageshock_pspA"/>
    <property type="match status" value="1"/>
</dbReference>
<dbReference type="PANTHER" id="PTHR31088:SF6">
    <property type="entry name" value="PHAGE SHOCK PROTEIN A"/>
    <property type="match status" value="1"/>
</dbReference>
<feature type="coiled-coil region" evidence="2">
    <location>
        <begin position="47"/>
        <end position="135"/>
    </location>
</feature>
<dbReference type="GO" id="GO:0009271">
    <property type="term" value="P:phage shock"/>
    <property type="evidence" value="ECO:0007669"/>
    <property type="project" value="TreeGrafter"/>
</dbReference>
<gene>
    <name evidence="3" type="ORF">P409_28430</name>
</gene>
<comment type="caution">
    <text evidence="3">The sequence shown here is derived from an EMBL/GenBank/DDBJ whole genome shotgun (WGS) entry which is preliminary data.</text>
</comment>
<name>A0A0A0D2F1_9PROT</name>